<comment type="cofactor">
    <cofactor evidence="2">
        <name>Mg(2+)</name>
        <dbReference type="ChEBI" id="CHEBI:18420"/>
    </cofactor>
</comment>
<dbReference type="InterPro" id="IPR015797">
    <property type="entry name" value="NUDIX_hydrolase-like_dom_sf"/>
</dbReference>
<organism evidence="8 9">
    <name type="scientific">Marine Group III euryarchaeote</name>
    <dbReference type="NCBI Taxonomy" id="2173149"/>
    <lineage>
        <taxon>Archaea</taxon>
        <taxon>Methanobacteriati</taxon>
        <taxon>Thermoplasmatota</taxon>
        <taxon>Thermoplasmata</taxon>
        <taxon>Candidatus Thermoprofundales</taxon>
    </lineage>
</organism>
<dbReference type="Pfam" id="PF00293">
    <property type="entry name" value="NUDIX"/>
    <property type="match status" value="1"/>
</dbReference>
<evidence type="ECO:0000256" key="6">
    <source>
        <dbReference type="ARBA" id="ARBA00023211"/>
    </source>
</evidence>
<dbReference type="CDD" id="cd03426">
    <property type="entry name" value="NUDIX_CoAse_Nudt7"/>
    <property type="match status" value="1"/>
</dbReference>
<evidence type="ECO:0000313" key="8">
    <source>
        <dbReference type="EMBL" id="HIF37055.1"/>
    </source>
</evidence>
<keyword evidence="5" id="KW-0460">Magnesium</keyword>
<dbReference type="InterPro" id="IPR045121">
    <property type="entry name" value="CoAse"/>
</dbReference>
<dbReference type="SUPFAM" id="SSF55811">
    <property type="entry name" value="Nudix"/>
    <property type="match status" value="1"/>
</dbReference>
<comment type="caution">
    <text evidence="8">The sequence shown here is derived from an EMBL/GenBank/DDBJ whole genome shotgun (WGS) entry which is preliminary data.</text>
</comment>
<dbReference type="PANTHER" id="PTHR12992">
    <property type="entry name" value="NUDIX HYDROLASE"/>
    <property type="match status" value="1"/>
</dbReference>
<dbReference type="GO" id="GO:0010945">
    <property type="term" value="F:coenzyme A diphosphatase activity"/>
    <property type="evidence" value="ECO:0007669"/>
    <property type="project" value="InterPro"/>
</dbReference>
<protein>
    <submittedName>
        <fullName evidence="8">CoA pyrophosphatase</fullName>
    </submittedName>
</protein>
<dbReference type="PROSITE" id="PS51462">
    <property type="entry name" value="NUDIX"/>
    <property type="match status" value="1"/>
</dbReference>
<evidence type="ECO:0000256" key="2">
    <source>
        <dbReference type="ARBA" id="ARBA00001946"/>
    </source>
</evidence>
<keyword evidence="6" id="KW-0464">Manganese</keyword>
<evidence type="ECO:0000313" key="9">
    <source>
        <dbReference type="Proteomes" id="UP000585802"/>
    </source>
</evidence>
<comment type="cofactor">
    <cofactor evidence="1">
        <name>Mn(2+)</name>
        <dbReference type="ChEBI" id="CHEBI:29035"/>
    </cofactor>
</comment>
<dbReference type="AlphaFoldDB" id="A0A7J4GR29"/>
<evidence type="ECO:0000256" key="4">
    <source>
        <dbReference type="ARBA" id="ARBA00022801"/>
    </source>
</evidence>
<keyword evidence="3" id="KW-0479">Metal-binding</keyword>
<feature type="domain" description="Nudix hydrolase" evidence="7">
    <location>
        <begin position="52"/>
        <end position="185"/>
    </location>
</feature>
<evidence type="ECO:0000256" key="3">
    <source>
        <dbReference type="ARBA" id="ARBA00022723"/>
    </source>
</evidence>
<dbReference type="Gene3D" id="3.90.79.10">
    <property type="entry name" value="Nucleoside Triphosphate Pyrophosphohydrolase"/>
    <property type="match status" value="1"/>
</dbReference>
<proteinExistence type="predicted"/>
<dbReference type="PANTHER" id="PTHR12992:SF11">
    <property type="entry name" value="MITOCHONDRIAL COENZYME A DIPHOSPHATASE NUDT8"/>
    <property type="match status" value="1"/>
</dbReference>
<dbReference type="Proteomes" id="UP000585802">
    <property type="component" value="Unassembled WGS sequence"/>
</dbReference>
<dbReference type="InterPro" id="IPR000086">
    <property type="entry name" value="NUDIX_hydrolase_dom"/>
</dbReference>
<evidence type="ECO:0000259" key="7">
    <source>
        <dbReference type="PROSITE" id="PS51462"/>
    </source>
</evidence>
<sequence length="213" mass="24129">MIQKLQKKLEGELPGIKSWKRMAVKSGKGESIESESLQKYSDWVSKEKKNSMKKAAVLVGLFKKNDEWCFSLIRRPMSEKNHPGQIALPGGAMEKNETLKNTALREAFEEVGIKPEDVKIIGQLTPVPVPVSEYLIYPFVGVIDYEPEWVINEDEVEKIFILRISELISSDNGYTEMWDLRGNKVEVPIFKVMNETVWGATAAVLSELIDIAK</sequence>
<dbReference type="PROSITE" id="PS00893">
    <property type="entry name" value="NUDIX_BOX"/>
    <property type="match status" value="1"/>
</dbReference>
<reference evidence="9" key="1">
    <citation type="journal article" date="2019" name="bioRxiv">
        <title>Genome diversification in globally distributed novel marine Proteobacteria is linked to environmental adaptation.</title>
        <authorList>
            <person name="Zhou Z."/>
            <person name="Tran P.Q."/>
            <person name="Kieft K."/>
            <person name="Anantharaman K."/>
        </authorList>
    </citation>
    <scope>NUCLEOTIDE SEQUENCE [LARGE SCALE GENOMIC DNA]</scope>
</reference>
<dbReference type="InterPro" id="IPR020084">
    <property type="entry name" value="NUDIX_hydrolase_CS"/>
</dbReference>
<accession>A0A7J4GR29</accession>
<gene>
    <name evidence="8" type="ORF">EYQ70_01350</name>
</gene>
<evidence type="ECO:0000256" key="1">
    <source>
        <dbReference type="ARBA" id="ARBA00001936"/>
    </source>
</evidence>
<keyword evidence="4" id="KW-0378">Hydrolase</keyword>
<name>A0A7J4GR29_9ARCH</name>
<dbReference type="EMBL" id="DUCX01000022">
    <property type="protein sequence ID" value="HIF37055.1"/>
    <property type="molecule type" value="Genomic_DNA"/>
</dbReference>
<evidence type="ECO:0000256" key="5">
    <source>
        <dbReference type="ARBA" id="ARBA00022842"/>
    </source>
</evidence>
<dbReference type="GO" id="GO:0046872">
    <property type="term" value="F:metal ion binding"/>
    <property type="evidence" value="ECO:0007669"/>
    <property type="project" value="UniProtKB-KW"/>
</dbReference>